<sequence length="36" mass="4106">MDQINLFGAADQWSFLYSLPNAIGMTMMLLMPIKDK</sequence>
<accession>A0A9K3DDX4</accession>
<reference evidence="2 3" key="1">
    <citation type="journal article" date="2018" name="PLoS ONE">
        <title>The draft genome of Kipferlia bialata reveals reductive genome evolution in fornicate parasites.</title>
        <authorList>
            <person name="Tanifuji G."/>
            <person name="Takabayashi S."/>
            <person name="Kume K."/>
            <person name="Takagi M."/>
            <person name="Nakayama T."/>
            <person name="Kamikawa R."/>
            <person name="Inagaki Y."/>
            <person name="Hashimoto T."/>
        </authorList>
    </citation>
    <scope>NUCLEOTIDE SEQUENCE [LARGE SCALE GENOMIC DNA]</scope>
    <source>
        <strain evidence="2">NY0173</strain>
    </source>
</reference>
<evidence type="ECO:0000256" key="1">
    <source>
        <dbReference type="SAM" id="Phobius"/>
    </source>
</evidence>
<protein>
    <submittedName>
        <fullName evidence="2">Uncharacterized protein</fullName>
    </submittedName>
</protein>
<keyword evidence="1" id="KW-0472">Membrane</keyword>
<feature type="non-terminal residue" evidence="2">
    <location>
        <position position="1"/>
    </location>
</feature>
<comment type="caution">
    <text evidence="2">The sequence shown here is derived from an EMBL/GenBank/DDBJ whole genome shotgun (WGS) entry which is preliminary data.</text>
</comment>
<keyword evidence="3" id="KW-1185">Reference proteome</keyword>
<keyword evidence="1" id="KW-0812">Transmembrane</keyword>
<dbReference type="Proteomes" id="UP000265618">
    <property type="component" value="Unassembled WGS sequence"/>
</dbReference>
<organism evidence="2 3">
    <name type="scientific">Kipferlia bialata</name>
    <dbReference type="NCBI Taxonomy" id="797122"/>
    <lineage>
        <taxon>Eukaryota</taxon>
        <taxon>Metamonada</taxon>
        <taxon>Carpediemonas-like organisms</taxon>
        <taxon>Kipferlia</taxon>
    </lineage>
</organism>
<dbReference type="AlphaFoldDB" id="A0A9K3DDX4"/>
<name>A0A9K3DDX4_9EUKA</name>
<feature type="transmembrane region" description="Helical" evidence="1">
    <location>
        <begin position="15"/>
        <end position="33"/>
    </location>
</feature>
<keyword evidence="1" id="KW-1133">Transmembrane helix</keyword>
<dbReference type="EMBL" id="BDIP01009142">
    <property type="protein sequence ID" value="GIQ92179.1"/>
    <property type="molecule type" value="Genomic_DNA"/>
</dbReference>
<proteinExistence type="predicted"/>
<gene>
    <name evidence="2" type="ORF">KIPB_015814</name>
</gene>
<evidence type="ECO:0000313" key="2">
    <source>
        <dbReference type="EMBL" id="GIQ92179.1"/>
    </source>
</evidence>
<evidence type="ECO:0000313" key="3">
    <source>
        <dbReference type="Proteomes" id="UP000265618"/>
    </source>
</evidence>